<evidence type="ECO:0000256" key="16">
    <source>
        <dbReference type="ARBA" id="ARBA00026095"/>
    </source>
</evidence>
<evidence type="ECO:0000256" key="2">
    <source>
        <dbReference type="ARBA" id="ARBA00004370"/>
    </source>
</evidence>
<keyword evidence="9" id="KW-0560">Oxidoreductase</keyword>
<keyword evidence="5" id="KW-0001">2Fe-2S</keyword>
<dbReference type="InterPro" id="IPR017941">
    <property type="entry name" value="Rieske_2Fe-2S"/>
</dbReference>
<evidence type="ECO:0000256" key="4">
    <source>
        <dbReference type="ARBA" id="ARBA00022692"/>
    </source>
</evidence>
<dbReference type="PROSITE" id="PS51296">
    <property type="entry name" value="RIESKE"/>
    <property type="match status" value="1"/>
</dbReference>
<dbReference type="SUPFAM" id="SSF55961">
    <property type="entry name" value="Bet v1-like"/>
    <property type="match status" value="1"/>
</dbReference>
<sequence length="337" mass="38134">MKGFPYPTAPSGWFQVGWADDLQPGGVRRMRYFGQDLVLFRGTDGAYRTIEAYCGHLGADLGAGGTVRGDDIVCPFHGWAWDGQGRNVDIPYSARPVKTCLRSYPTRTANGVVLVWHHPDGAAPSWEPPTLPEFEHPDYLPAQPHAVKLWADVTFQPQVVAENTVDPMHFHYVHRAPRSTAIEKFETEGPYAYVLHEYPYGREGAELTPGGTIAGRLEIEVWGVGLICFRMMDYVEAAQFVCSTPIDAETSDVFFSMWQKRGPDAVPGSPPDRREQRVFEEQIRQTEMDFPIWSNMRYTLRAPIVREESPTYQNFRKWSRQFYVPAEVEAAAQEAAL</sequence>
<dbReference type="AlphaFoldDB" id="A0A7G7MC44"/>
<evidence type="ECO:0000256" key="14">
    <source>
        <dbReference type="ARBA" id="ARBA00025712"/>
    </source>
</evidence>
<dbReference type="RefSeq" id="WP_185717117.1">
    <property type="nucleotide sequence ID" value="NZ_BAAAWI010000001.1"/>
</dbReference>
<keyword evidence="11" id="KW-0411">Iron-sulfur</keyword>
<dbReference type="InterPro" id="IPR045605">
    <property type="entry name" value="KshA-like_C"/>
</dbReference>
<dbReference type="PANTHER" id="PTHR21266:SF32">
    <property type="entry name" value="CHOLESTEROL 7-DESATURASE NVD"/>
    <property type="match status" value="1"/>
</dbReference>
<dbReference type="InterPro" id="IPR050584">
    <property type="entry name" value="Cholesterol_7-desaturase"/>
</dbReference>
<evidence type="ECO:0000313" key="23">
    <source>
        <dbReference type="Proteomes" id="UP000515728"/>
    </source>
</evidence>
<comment type="catalytic activity">
    <reaction evidence="19">
        <text>cholesterol + NADH + O2 + H(+) = 7-dehydrocholesterol + NAD(+) + 2 H2O</text>
        <dbReference type="Rhea" id="RHEA:51644"/>
        <dbReference type="ChEBI" id="CHEBI:15377"/>
        <dbReference type="ChEBI" id="CHEBI:15378"/>
        <dbReference type="ChEBI" id="CHEBI:15379"/>
        <dbReference type="ChEBI" id="CHEBI:16113"/>
        <dbReference type="ChEBI" id="CHEBI:17759"/>
        <dbReference type="ChEBI" id="CHEBI:57540"/>
        <dbReference type="ChEBI" id="CHEBI:57945"/>
        <dbReference type="EC" id="1.14.19.21"/>
    </reaction>
    <physiologicalReaction direction="left-to-right" evidence="19">
        <dbReference type="Rhea" id="RHEA:51645"/>
    </physiologicalReaction>
</comment>
<evidence type="ECO:0000256" key="1">
    <source>
        <dbReference type="ARBA" id="ARBA00001962"/>
    </source>
</evidence>
<dbReference type="SUPFAM" id="SSF50022">
    <property type="entry name" value="ISP domain"/>
    <property type="match status" value="1"/>
</dbReference>
<dbReference type="Gene3D" id="2.102.10.10">
    <property type="entry name" value="Rieske [2Fe-2S] iron-sulphur domain"/>
    <property type="match status" value="1"/>
</dbReference>
<proteinExistence type="inferred from homology"/>
<evidence type="ECO:0000256" key="15">
    <source>
        <dbReference type="ARBA" id="ARBA00025729"/>
    </source>
</evidence>
<evidence type="ECO:0000259" key="21">
    <source>
        <dbReference type="PROSITE" id="PS51296"/>
    </source>
</evidence>
<keyword evidence="4" id="KW-0812">Transmembrane</keyword>
<dbReference type="PANTHER" id="PTHR21266">
    <property type="entry name" value="IRON-SULFUR DOMAIN CONTAINING PROTEIN"/>
    <property type="match status" value="1"/>
</dbReference>
<dbReference type="GO" id="GO:0016020">
    <property type="term" value="C:membrane"/>
    <property type="evidence" value="ECO:0007669"/>
    <property type="project" value="UniProtKB-SubCell"/>
</dbReference>
<evidence type="ECO:0000256" key="11">
    <source>
        <dbReference type="ARBA" id="ARBA00023014"/>
    </source>
</evidence>
<comment type="subcellular location">
    <subcellularLocation>
        <location evidence="2">Membrane</location>
    </subcellularLocation>
</comment>
<keyword evidence="13" id="KW-0443">Lipid metabolism</keyword>
<organism evidence="22 23">
    <name type="scientific">Pseudonocardia petroleophila</name>
    <dbReference type="NCBI Taxonomy" id="37331"/>
    <lineage>
        <taxon>Bacteria</taxon>
        <taxon>Bacillati</taxon>
        <taxon>Actinomycetota</taxon>
        <taxon>Actinomycetes</taxon>
        <taxon>Pseudonocardiales</taxon>
        <taxon>Pseudonocardiaceae</taxon>
        <taxon>Pseudonocardia</taxon>
    </lineage>
</organism>
<comment type="pathway">
    <text evidence="3">Hormone biosynthesis.</text>
</comment>
<evidence type="ECO:0000313" key="22">
    <source>
        <dbReference type="EMBL" id="QNG50355.1"/>
    </source>
</evidence>
<dbReference type="GO" id="GO:0008203">
    <property type="term" value="P:cholesterol metabolic process"/>
    <property type="evidence" value="ECO:0007669"/>
    <property type="project" value="InterPro"/>
</dbReference>
<evidence type="ECO:0000256" key="20">
    <source>
        <dbReference type="ARBA" id="ARBA00049548"/>
    </source>
</evidence>
<name>A0A7G7MC44_9PSEU</name>
<dbReference type="Proteomes" id="UP000515728">
    <property type="component" value="Chromosome"/>
</dbReference>
<dbReference type="GO" id="GO:0046872">
    <property type="term" value="F:metal ion binding"/>
    <property type="evidence" value="ECO:0007669"/>
    <property type="project" value="UniProtKB-KW"/>
</dbReference>
<dbReference type="Gene3D" id="3.90.380.10">
    <property type="entry name" value="Naphthalene 1,2-dioxygenase Alpha Subunit, Chain A, domain 1"/>
    <property type="match status" value="1"/>
</dbReference>
<evidence type="ECO:0000256" key="13">
    <source>
        <dbReference type="ARBA" id="ARBA00023221"/>
    </source>
</evidence>
<keyword evidence="23" id="KW-1185">Reference proteome</keyword>
<reference evidence="22 23" key="1">
    <citation type="submission" date="2020-08" db="EMBL/GenBank/DDBJ databases">
        <authorList>
            <person name="Mo P."/>
        </authorList>
    </citation>
    <scope>NUCLEOTIDE SEQUENCE [LARGE SCALE GENOMIC DNA]</scope>
    <source>
        <strain evidence="22 23">CGMCC 4.1532</strain>
    </source>
</reference>
<keyword evidence="6" id="KW-0479">Metal-binding</keyword>
<accession>A0A7G7MC44</accession>
<feature type="domain" description="Rieske" evidence="21">
    <location>
        <begin position="14"/>
        <end position="115"/>
    </location>
</feature>
<dbReference type="InterPro" id="IPR036922">
    <property type="entry name" value="Rieske_2Fe-2S_sf"/>
</dbReference>
<dbReference type="Pfam" id="PF00355">
    <property type="entry name" value="Rieske"/>
    <property type="match status" value="1"/>
</dbReference>
<dbReference type="GO" id="GO:0051537">
    <property type="term" value="F:2 iron, 2 sulfur cluster binding"/>
    <property type="evidence" value="ECO:0007669"/>
    <property type="project" value="UniProtKB-KW"/>
</dbReference>
<dbReference type="EMBL" id="CP060131">
    <property type="protein sequence ID" value="QNG50355.1"/>
    <property type="molecule type" value="Genomic_DNA"/>
</dbReference>
<evidence type="ECO:0000256" key="6">
    <source>
        <dbReference type="ARBA" id="ARBA00022723"/>
    </source>
</evidence>
<dbReference type="GO" id="GO:0170056">
    <property type="term" value="F:cholesterol 7-desaturase [NAD(P)H] activity"/>
    <property type="evidence" value="ECO:0007669"/>
    <property type="project" value="UniProtKB-EC"/>
</dbReference>
<dbReference type="GO" id="GO:0004497">
    <property type="term" value="F:monooxygenase activity"/>
    <property type="evidence" value="ECO:0007669"/>
    <property type="project" value="UniProtKB-ARBA"/>
</dbReference>
<evidence type="ECO:0000256" key="19">
    <source>
        <dbReference type="ARBA" id="ARBA00047853"/>
    </source>
</evidence>
<gene>
    <name evidence="22" type="ORF">H6H00_19160</name>
</gene>
<comment type="cofactor">
    <cofactor evidence="1">
        <name>Fe cation</name>
        <dbReference type="ChEBI" id="CHEBI:24875"/>
    </cofactor>
</comment>
<comment type="catalytic activity">
    <reaction evidence="20">
        <text>cholesterol + NADPH + O2 + H(+) = 7-dehydrocholesterol + NADP(+) + 2 H2O</text>
        <dbReference type="Rhea" id="RHEA:45024"/>
        <dbReference type="ChEBI" id="CHEBI:15377"/>
        <dbReference type="ChEBI" id="CHEBI:15378"/>
        <dbReference type="ChEBI" id="CHEBI:15379"/>
        <dbReference type="ChEBI" id="CHEBI:16113"/>
        <dbReference type="ChEBI" id="CHEBI:17759"/>
        <dbReference type="ChEBI" id="CHEBI:57783"/>
        <dbReference type="ChEBI" id="CHEBI:58349"/>
        <dbReference type="EC" id="1.14.19.21"/>
    </reaction>
    <physiologicalReaction direction="left-to-right" evidence="20">
        <dbReference type="Rhea" id="RHEA:45025"/>
    </physiologicalReaction>
</comment>
<dbReference type="KEGG" id="ppel:H6H00_19160"/>
<dbReference type="Pfam" id="PF19298">
    <property type="entry name" value="KshA_C"/>
    <property type="match status" value="1"/>
</dbReference>
<comment type="pathway">
    <text evidence="14">Steroid hormone biosynthesis; dafachronic acid biosynthesis.</text>
</comment>
<evidence type="ECO:0000256" key="18">
    <source>
        <dbReference type="ARBA" id="ARBA00046982"/>
    </source>
</evidence>
<keyword evidence="7" id="KW-0442">Lipid degradation</keyword>
<keyword evidence="13" id="KW-0753">Steroid metabolism</keyword>
<dbReference type="EC" id="1.14.19.21" evidence="16"/>
<evidence type="ECO:0000256" key="9">
    <source>
        <dbReference type="ARBA" id="ARBA00023002"/>
    </source>
</evidence>
<keyword evidence="8" id="KW-1133">Transmembrane helix</keyword>
<evidence type="ECO:0000256" key="17">
    <source>
        <dbReference type="ARBA" id="ARBA00030944"/>
    </source>
</evidence>
<keyword evidence="12" id="KW-0472">Membrane</keyword>
<evidence type="ECO:0000256" key="12">
    <source>
        <dbReference type="ARBA" id="ARBA00023136"/>
    </source>
</evidence>
<evidence type="ECO:0000256" key="7">
    <source>
        <dbReference type="ARBA" id="ARBA00022963"/>
    </source>
</evidence>
<evidence type="ECO:0000256" key="8">
    <source>
        <dbReference type="ARBA" id="ARBA00022989"/>
    </source>
</evidence>
<dbReference type="GO" id="GO:0016042">
    <property type="term" value="P:lipid catabolic process"/>
    <property type="evidence" value="ECO:0007669"/>
    <property type="project" value="UniProtKB-KW"/>
</dbReference>
<comment type="subunit">
    <text evidence="18">Homotrimer. The two-component system 3-ketosteroid-9-alpha-monooxygenase is composed of an oxygenase component KshA and a reductase component KshB.</text>
</comment>
<evidence type="ECO:0000256" key="3">
    <source>
        <dbReference type="ARBA" id="ARBA00004972"/>
    </source>
</evidence>
<comment type="similarity">
    <text evidence="15">Belongs to the cholesterol 7-desaturase family.</text>
</comment>
<evidence type="ECO:0000256" key="10">
    <source>
        <dbReference type="ARBA" id="ARBA00023004"/>
    </source>
</evidence>
<dbReference type="GO" id="GO:0005737">
    <property type="term" value="C:cytoplasm"/>
    <property type="evidence" value="ECO:0007669"/>
    <property type="project" value="TreeGrafter"/>
</dbReference>
<evidence type="ECO:0000256" key="5">
    <source>
        <dbReference type="ARBA" id="ARBA00022714"/>
    </source>
</evidence>
<keyword evidence="10" id="KW-0408">Iron</keyword>
<protein>
    <recommendedName>
        <fullName evidence="16">cholesterol 7-desaturase</fullName>
        <ecNumber evidence="16">1.14.19.21</ecNumber>
    </recommendedName>
    <alternativeName>
        <fullName evidence="17">Rieske-type oxygenase</fullName>
    </alternativeName>
</protein>